<dbReference type="InterPro" id="IPR028351">
    <property type="entry name" value="CyaE"/>
</dbReference>
<dbReference type="PANTHER" id="PTHR30026">
    <property type="entry name" value="OUTER MEMBRANE PROTEIN TOLC"/>
    <property type="match status" value="1"/>
</dbReference>
<dbReference type="InterPro" id="IPR003423">
    <property type="entry name" value="OMP_efflux"/>
</dbReference>
<dbReference type="PANTHER" id="PTHR30026:SF20">
    <property type="entry name" value="OUTER MEMBRANE PROTEIN TOLC"/>
    <property type="match status" value="1"/>
</dbReference>
<keyword evidence="7" id="KW-0354">Hemolysis</keyword>
<dbReference type="InterPro" id="IPR051906">
    <property type="entry name" value="TolC-like"/>
</dbReference>
<keyword evidence="9" id="KW-1185">Reference proteome</keyword>
<evidence type="ECO:0000256" key="2">
    <source>
        <dbReference type="ARBA" id="ARBA00022448"/>
    </source>
</evidence>
<dbReference type="Proteomes" id="UP001157167">
    <property type="component" value="Unassembled WGS sequence"/>
</dbReference>
<evidence type="ECO:0000256" key="3">
    <source>
        <dbReference type="ARBA" id="ARBA00022452"/>
    </source>
</evidence>
<reference evidence="9" key="1">
    <citation type="journal article" date="2019" name="Int. J. Syst. Evol. Microbiol.">
        <title>The Global Catalogue of Microorganisms (GCM) 10K type strain sequencing project: providing services to taxonomists for standard genome sequencing and annotation.</title>
        <authorList>
            <consortium name="The Broad Institute Genomics Platform"/>
            <consortium name="The Broad Institute Genome Sequencing Center for Infectious Disease"/>
            <person name="Wu L."/>
            <person name="Ma J."/>
        </authorList>
    </citation>
    <scope>NUCLEOTIDE SEQUENCE [LARGE SCALE GENOMIC DNA]</scope>
    <source>
        <strain evidence="9">NBRC 102407</strain>
    </source>
</reference>
<dbReference type="Gene3D" id="1.20.1600.10">
    <property type="entry name" value="Outer membrane efflux proteins (OEP)"/>
    <property type="match status" value="1"/>
</dbReference>
<keyword evidence="7" id="KW-0204">Cytolysis</keyword>
<keyword evidence="6 7" id="KW-0998">Cell outer membrane</keyword>
<comment type="subcellular location">
    <subcellularLocation>
        <location evidence="7">Cell outer membrane</location>
        <topology evidence="7">Peripheral membrane protein</topology>
    </subcellularLocation>
</comment>
<evidence type="ECO:0000256" key="1">
    <source>
        <dbReference type="ARBA" id="ARBA00007613"/>
    </source>
</evidence>
<comment type="function">
    <text evidence="7">CyaE is necessary for transport of calmodulin-sensitive adenylate cyclase-hemolysin (cyclolysin).</text>
</comment>
<dbReference type="Pfam" id="PF02321">
    <property type="entry name" value="OEP"/>
    <property type="match status" value="2"/>
</dbReference>
<sequence>MSAEHRLAAWAAATALLFGLAGPGSAYGQEATPARELALPPLPPQLAPAADATAPWNADLRALRDRLTDPLRVPQADGRALLPATVGSAPCPVADALPEPLALSDAVAAALCLNPQWRASAAAVQVQAAGVGEARAAYLPRVNLGLGRLRTATSYPDMEGADSAAWGTTRQATANWRVWDFGARSANLGLADRLLEAALANRDATLQRLLGDLTSRYYDAQTARAAERAQQEAVALARNSHASALRREARGAAAAIDTLQARSALAKAELMLARSRGQTRQAQAELVHAIGLPAASVLVLPDTLDTMRPDDPGELSLWLTEVQQHHPAVAAARAQVEAARARADATRAEGLPTLDLNGSWYANGYPNQGLSSLRTRVATMGLTLSIPLFEGWSRDYKLKGAQAQVAQAEAGLQQALGQAAFDVAKAHDGTQAALAGLRHADELLDAARAAHESAGRRYERGVGDITELLNTQGAYNEARYERLRTLAEWHAARLVLLAAAGVLNTVDARQTPTLPR</sequence>
<accession>A0ABQ6FKQ6</accession>
<organism evidence="8 9">
    <name type="scientific">Zoogloea oryzae</name>
    <dbReference type="NCBI Taxonomy" id="310767"/>
    <lineage>
        <taxon>Bacteria</taxon>
        <taxon>Pseudomonadati</taxon>
        <taxon>Pseudomonadota</taxon>
        <taxon>Betaproteobacteria</taxon>
        <taxon>Rhodocyclales</taxon>
        <taxon>Zoogloeaceae</taxon>
        <taxon>Zoogloea</taxon>
    </lineage>
</organism>
<name>A0ABQ6FKQ6_9RHOO</name>
<evidence type="ECO:0000256" key="6">
    <source>
        <dbReference type="ARBA" id="ARBA00023237"/>
    </source>
</evidence>
<proteinExistence type="inferred from homology"/>
<evidence type="ECO:0000313" key="8">
    <source>
        <dbReference type="EMBL" id="GLT24710.1"/>
    </source>
</evidence>
<keyword evidence="4" id="KW-0812">Transmembrane</keyword>
<comment type="similarity">
    <text evidence="1 7">Belongs to the outer membrane factor (OMF) (TC 1.B.17) family.</text>
</comment>
<dbReference type="SUPFAM" id="SSF56954">
    <property type="entry name" value="Outer membrane efflux proteins (OEP)"/>
    <property type="match status" value="1"/>
</dbReference>
<dbReference type="PIRSF" id="PIRSF001892">
    <property type="entry name" value="CyaE"/>
    <property type="match status" value="1"/>
</dbReference>
<dbReference type="RefSeq" id="WP_284189901.1">
    <property type="nucleotide sequence ID" value="NZ_BSPX01000135.1"/>
</dbReference>
<gene>
    <name evidence="8" type="ORF">GCM10007933_42040</name>
</gene>
<evidence type="ECO:0000256" key="5">
    <source>
        <dbReference type="ARBA" id="ARBA00023136"/>
    </source>
</evidence>
<evidence type="ECO:0000256" key="4">
    <source>
        <dbReference type="ARBA" id="ARBA00022692"/>
    </source>
</evidence>
<protein>
    <recommendedName>
        <fullName evidence="7">Protein CyaE</fullName>
    </recommendedName>
</protein>
<comment type="caution">
    <text evidence="8">The sequence shown here is derived from an EMBL/GenBank/DDBJ whole genome shotgun (WGS) entry which is preliminary data.</text>
</comment>
<keyword evidence="5 7" id="KW-0472">Membrane</keyword>
<dbReference type="EMBL" id="BSPX01000135">
    <property type="protein sequence ID" value="GLT24710.1"/>
    <property type="molecule type" value="Genomic_DNA"/>
</dbReference>
<keyword evidence="2 7" id="KW-0813">Transport</keyword>
<evidence type="ECO:0000256" key="7">
    <source>
        <dbReference type="PIRNR" id="PIRNR001892"/>
    </source>
</evidence>
<evidence type="ECO:0000313" key="9">
    <source>
        <dbReference type="Proteomes" id="UP001157167"/>
    </source>
</evidence>
<keyword evidence="3" id="KW-1134">Transmembrane beta strand</keyword>